<evidence type="ECO:0000256" key="1">
    <source>
        <dbReference type="ARBA" id="ARBA00004651"/>
    </source>
</evidence>
<dbReference type="RefSeq" id="WP_184065655.1">
    <property type="nucleotide sequence ID" value="NZ_JACHNZ010000007.1"/>
</dbReference>
<keyword evidence="5 8" id="KW-0812">Transmembrane</keyword>
<evidence type="ECO:0000256" key="4">
    <source>
        <dbReference type="ARBA" id="ARBA00022475"/>
    </source>
</evidence>
<dbReference type="AlphaFoldDB" id="A0A7W7AZJ5"/>
<keyword evidence="10" id="KW-1185">Reference proteome</keyword>
<feature type="transmembrane region" description="Helical" evidence="8">
    <location>
        <begin position="280"/>
        <end position="300"/>
    </location>
</feature>
<keyword evidence="3" id="KW-0813">Transport</keyword>
<feature type="transmembrane region" description="Helical" evidence="8">
    <location>
        <begin position="123"/>
        <end position="141"/>
    </location>
</feature>
<dbReference type="GO" id="GO:0005886">
    <property type="term" value="C:plasma membrane"/>
    <property type="evidence" value="ECO:0007669"/>
    <property type="project" value="UniProtKB-SubCell"/>
</dbReference>
<dbReference type="EMBL" id="JACHNZ010000007">
    <property type="protein sequence ID" value="MBB4631269.1"/>
    <property type="molecule type" value="Genomic_DNA"/>
</dbReference>
<dbReference type="PANTHER" id="PTHR11328">
    <property type="entry name" value="MAJOR FACILITATOR SUPERFAMILY DOMAIN-CONTAINING PROTEIN"/>
    <property type="match status" value="1"/>
</dbReference>
<feature type="transmembrane region" description="Helical" evidence="8">
    <location>
        <begin position="99"/>
        <end position="117"/>
    </location>
</feature>
<evidence type="ECO:0000256" key="7">
    <source>
        <dbReference type="ARBA" id="ARBA00023136"/>
    </source>
</evidence>
<evidence type="ECO:0000256" key="3">
    <source>
        <dbReference type="ARBA" id="ARBA00022448"/>
    </source>
</evidence>
<name>A0A7W7AZJ5_9SPHN</name>
<evidence type="ECO:0000256" key="8">
    <source>
        <dbReference type="SAM" id="Phobius"/>
    </source>
</evidence>
<gene>
    <name evidence="9" type="ORF">GGQ98_000876</name>
</gene>
<dbReference type="PANTHER" id="PTHR11328:SF24">
    <property type="entry name" value="MAJOR FACILITATOR SUPERFAMILY (MFS) PROFILE DOMAIN-CONTAINING PROTEIN"/>
    <property type="match status" value="1"/>
</dbReference>
<evidence type="ECO:0000256" key="5">
    <source>
        <dbReference type="ARBA" id="ARBA00022692"/>
    </source>
</evidence>
<dbReference type="PROSITE" id="PS00872">
    <property type="entry name" value="NA_GALACTOSIDE_SYMP"/>
    <property type="match status" value="1"/>
</dbReference>
<keyword evidence="6 8" id="KW-1133">Transmembrane helix</keyword>
<evidence type="ECO:0000256" key="2">
    <source>
        <dbReference type="ARBA" id="ARBA00009617"/>
    </source>
</evidence>
<feature type="transmembrane region" description="Helical" evidence="8">
    <location>
        <begin position="416"/>
        <end position="439"/>
    </location>
</feature>
<dbReference type="Pfam" id="PF13347">
    <property type="entry name" value="MFS_2"/>
    <property type="match status" value="1"/>
</dbReference>
<dbReference type="GO" id="GO:0006814">
    <property type="term" value="P:sodium ion transport"/>
    <property type="evidence" value="ECO:0007669"/>
    <property type="project" value="InterPro"/>
</dbReference>
<evidence type="ECO:0000256" key="6">
    <source>
        <dbReference type="ARBA" id="ARBA00022989"/>
    </source>
</evidence>
<feature type="transmembrane region" description="Helical" evidence="8">
    <location>
        <begin position="29"/>
        <end position="52"/>
    </location>
</feature>
<dbReference type="InterPro" id="IPR039672">
    <property type="entry name" value="MFS_2"/>
</dbReference>
<accession>A0A7W7AZJ5</accession>
<dbReference type="GO" id="GO:0015293">
    <property type="term" value="F:symporter activity"/>
    <property type="evidence" value="ECO:0007669"/>
    <property type="project" value="InterPro"/>
</dbReference>
<dbReference type="SUPFAM" id="SSF103473">
    <property type="entry name" value="MFS general substrate transporter"/>
    <property type="match status" value="1"/>
</dbReference>
<reference evidence="9 10" key="1">
    <citation type="submission" date="2020-08" db="EMBL/GenBank/DDBJ databases">
        <title>Genomic Encyclopedia of Type Strains, Phase IV (KMG-IV): sequencing the most valuable type-strain genomes for metagenomic binning, comparative biology and taxonomic classification.</title>
        <authorList>
            <person name="Goeker M."/>
        </authorList>
    </citation>
    <scope>NUCLEOTIDE SEQUENCE [LARGE SCALE GENOMIC DNA]</scope>
    <source>
        <strain evidence="9 10">DSM 17328</strain>
    </source>
</reference>
<dbReference type="InterPro" id="IPR018043">
    <property type="entry name" value="Na/Gal_symport_CS"/>
</dbReference>
<evidence type="ECO:0000313" key="10">
    <source>
        <dbReference type="Proteomes" id="UP000566324"/>
    </source>
</evidence>
<keyword evidence="7 8" id="KW-0472">Membrane</keyword>
<protein>
    <submittedName>
        <fullName evidence="9">Na+/melibiose symporter-like transporter</fullName>
    </submittedName>
</protein>
<feature type="transmembrane region" description="Helical" evidence="8">
    <location>
        <begin position="162"/>
        <end position="184"/>
    </location>
</feature>
<proteinExistence type="inferred from homology"/>
<comment type="similarity">
    <text evidence="2">Belongs to the sodium:galactoside symporter (TC 2.A.2) family.</text>
</comment>
<keyword evidence="4" id="KW-1003">Cell membrane</keyword>
<dbReference type="GO" id="GO:0008643">
    <property type="term" value="P:carbohydrate transport"/>
    <property type="evidence" value="ECO:0007669"/>
    <property type="project" value="InterPro"/>
</dbReference>
<dbReference type="Gene3D" id="1.20.1250.20">
    <property type="entry name" value="MFS general substrate transporter like domains"/>
    <property type="match status" value="2"/>
</dbReference>
<feature type="transmembrane region" description="Helical" evidence="8">
    <location>
        <begin position="376"/>
        <end position="404"/>
    </location>
</feature>
<comment type="caution">
    <text evidence="9">The sequence shown here is derived from an EMBL/GenBank/DDBJ whole genome shotgun (WGS) entry which is preliminary data.</text>
</comment>
<dbReference type="InterPro" id="IPR036259">
    <property type="entry name" value="MFS_trans_sf"/>
</dbReference>
<comment type="subcellular location">
    <subcellularLocation>
        <location evidence="1">Cell membrane</location>
        <topology evidence="1">Multi-pass membrane protein</topology>
    </subcellularLocation>
</comment>
<organism evidence="9 10">
    <name type="scientific">Sphingosinicella soli</name>
    <dbReference type="NCBI Taxonomy" id="333708"/>
    <lineage>
        <taxon>Bacteria</taxon>
        <taxon>Pseudomonadati</taxon>
        <taxon>Pseudomonadota</taxon>
        <taxon>Alphaproteobacteria</taxon>
        <taxon>Sphingomonadales</taxon>
        <taxon>Sphingosinicellaceae</taxon>
        <taxon>Sphingosinicella</taxon>
    </lineage>
</organism>
<evidence type="ECO:0000313" key="9">
    <source>
        <dbReference type="EMBL" id="MBB4631269.1"/>
    </source>
</evidence>
<sequence>MATAFSSPHAASAPAAAPAAGARLNGWRLAAFSSFAVPIYAAQMPLGVYLPAIYAQHYGLSLATLGLIFLLERLWGAAADPVIGILSDRTRSPFGRRRPWIVAGAALYGVAAIPLFFPPATITPLYLGVTLFVFYLGWSMMQIPYLAWSGEISGRYHERTRVATYASVAGSSALLLVLVLPTIADQLRPGDAELKLAAFGGVVLVSLVISLAFVLRAFPEAPAPRGVTARVSFRETLAAILGDRLLLRVIGSDFAVTFGQLVRSTLFVFFITSYMGLPQWASGLFLLQFVFGIAAGPIWMKIALRYGKHRTGVAGEVVQVVINLGLLLVTPNAFGLLIALTVAQGLAQGSGNLMLRAIVADVADKHRLDTGVDRTALFFSVFSLTSKAAMAAAVGIALPLVAWLGFQPSGANTPQALHGLLLVFALGPAVAHALSAWLIHGFPLDESRHSEIRRALDERERAAFSTAVPAE</sequence>
<feature type="transmembrane region" description="Helical" evidence="8">
    <location>
        <begin position="58"/>
        <end position="78"/>
    </location>
</feature>
<dbReference type="Proteomes" id="UP000566324">
    <property type="component" value="Unassembled WGS sequence"/>
</dbReference>
<feature type="transmembrane region" description="Helical" evidence="8">
    <location>
        <begin position="196"/>
        <end position="215"/>
    </location>
</feature>